<dbReference type="InterPro" id="IPR016040">
    <property type="entry name" value="NAD(P)-bd_dom"/>
</dbReference>
<evidence type="ECO:0000313" key="2">
    <source>
        <dbReference type="EMBL" id="MDV7695013.1"/>
    </source>
</evidence>
<dbReference type="Proteomes" id="UP001275867">
    <property type="component" value="Unassembled WGS sequence"/>
</dbReference>
<dbReference type="EMBL" id="LXND01000087">
    <property type="protein sequence ID" value="OAD63114.1"/>
    <property type="molecule type" value="Genomic_DNA"/>
</dbReference>
<sequence>MKIGIIGATGKSGSKIVTEALNRGHQVTALVRNKDKATKLFGGTVTIIAKDAFDITKQDLTNLDVVIDAFSVPLGKHLAYQHIDLAVHLVHLLRETETPRLVFILGAGSLQTDDGLLLDQLKKIPDSQAWIDTPESQTHELDFLRTVTNVNWVGVSPAASFVDGPKTDYALGKDHVLYDANQKSEVSTGTMAVAILDELENPSVHQARFTIRNK</sequence>
<dbReference type="Pfam" id="PF13460">
    <property type="entry name" value="NAD_binding_10"/>
    <property type="match status" value="1"/>
</dbReference>
<name>A0AAP5TC24_9LACO</name>
<dbReference type="Gene3D" id="3.40.50.720">
    <property type="entry name" value="NAD(P)-binding Rossmann-like Domain"/>
    <property type="match status" value="1"/>
</dbReference>
<evidence type="ECO:0000313" key="3">
    <source>
        <dbReference type="EMBL" id="OAD63114.1"/>
    </source>
</evidence>
<accession>A0AAP5TC24</accession>
<evidence type="ECO:0000313" key="5">
    <source>
        <dbReference type="Proteomes" id="UP001275867"/>
    </source>
</evidence>
<comment type="caution">
    <text evidence="2">The sequence shown here is derived from an EMBL/GenBank/DDBJ whole genome shotgun (WGS) entry which is preliminary data.</text>
</comment>
<dbReference type="EMBL" id="WERX01000034">
    <property type="protein sequence ID" value="MDV7695013.1"/>
    <property type="molecule type" value="Genomic_DNA"/>
</dbReference>
<organism evidence="2 5">
    <name type="scientific">Pediococcus parvulus</name>
    <dbReference type="NCBI Taxonomy" id="54062"/>
    <lineage>
        <taxon>Bacteria</taxon>
        <taxon>Bacillati</taxon>
        <taxon>Bacillota</taxon>
        <taxon>Bacilli</taxon>
        <taxon>Lactobacillales</taxon>
        <taxon>Lactobacillaceae</taxon>
        <taxon>Pediococcus</taxon>
    </lineage>
</organism>
<dbReference type="Proteomes" id="UP000077280">
    <property type="component" value="Unassembled WGS sequence"/>
</dbReference>
<dbReference type="AlphaFoldDB" id="A0AAP5TC24"/>
<dbReference type="SUPFAM" id="SSF51735">
    <property type="entry name" value="NAD(P)-binding Rossmann-fold domains"/>
    <property type="match status" value="1"/>
</dbReference>
<dbReference type="PANTHER" id="PTHR43355">
    <property type="entry name" value="FLAVIN REDUCTASE (NADPH)"/>
    <property type="match status" value="1"/>
</dbReference>
<gene>
    <name evidence="3" type="ORF">A7K95_10310</name>
    <name evidence="2" type="ORF">GA842_09135</name>
</gene>
<reference evidence="2" key="2">
    <citation type="submission" date="2019-10" db="EMBL/GenBank/DDBJ databases">
        <title>Malate fermentation in French cider.</title>
        <authorList>
            <person name="Cousin F.J."/>
            <person name="Medina Fernandez S."/>
            <person name="Misery B."/>
            <person name="Laplace J.-M."/>
            <person name="Cretenet M."/>
        </authorList>
    </citation>
    <scope>NUCLEOTIDE SEQUENCE</scope>
    <source>
        <strain evidence="2">UCMA15901</strain>
    </source>
</reference>
<reference evidence="3 4" key="1">
    <citation type="submission" date="2016-05" db="EMBL/GenBank/DDBJ databases">
        <title>Draft genome sequence of Pediococcus parvulus 2.6, a probiotic beta-glucan producer strain.</title>
        <authorList>
            <person name="Mohedano M.L."/>
            <person name="Perez-Ramos A."/>
            <person name="Duenas M.T."/>
            <person name="Lamontanara A."/>
            <person name="Orru L."/>
            <person name="Spano G."/>
            <person name="Capozzi V."/>
            <person name="Lopez P."/>
        </authorList>
    </citation>
    <scope>NUCLEOTIDE SEQUENCE [LARGE SCALE GENOMIC DNA]</scope>
    <source>
        <strain evidence="3 4">2.6</strain>
    </source>
</reference>
<dbReference type="InterPro" id="IPR051606">
    <property type="entry name" value="Polyketide_Oxido-like"/>
</dbReference>
<dbReference type="InterPro" id="IPR036291">
    <property type="entry name" value="NAD(P)-bd_dom_sf"/>
</dbReference>
<feature type="domain" description="NAD(P)-binding" evidence="1">
    <location>
        <begin position="7"/>
        <end position="202"/>
    </location>
</feature>
<evidence type="ECO:0000259" key="1">
    <source>
        <dbReference type="Pfam" id="PF13460"/>
    </source>
</evidence>
<dbReference type="RefSeq" id="WP_068808330.1">
    <property type="nucleotide sequence ID" value="NZ_LXND01000087.1"/>
</dbReference>
<protein>
    <submittedName>
        <fullName evidence="2">NAD(P)H-binding protein</fullName>
    </submittedName>
</protein>
<keyword evidence="4" id="KW-1185">Reference proteome</keyword>
<dbReference type="PANTHER" id="PTHR43355:SF2">
    <property type="entry name" value="FLAVIN REDUCTASE (NADPH)"/>
    <property type="match status" value="1"/>
</dbReference>
<proteinExistence type="predicted"/>
<dbReference type="GO" id="GO:0016646">
    <property type="term" value="F:oxidoreductase activity, acting on the CH-NH group of donors, NAD or NADP as acceptor"/>
    <property type="evidence" value="ECO:0007669"/>
    <property type="project" value="TreeGrafter"/>
</dbReference>
<evidence type="ECO:0000313" key="4">
    <source>
        <dbReference type="Proteomes" id="UP000077280"/>
    </source>
</evidence>